<evidence type="ECO:0000256" key="4">
    <source>
        <dbReference type="ARBA" id="ARBA00022670"/>
    </source>
</evidence>
<dbReference type="GO" id="GO:0016020">
    <property type="term" value="C:membrane"/>
    <property type="evidence" value="ECO:0007669"/>
    <property type="project" value="UniProtKB-SubCell"/>
</dbReference>
<evidence type="ECO:0000256" key="1">
    <source>
        <dbReference type="ARBA" id="ARBA00001936"/>
    </source>
</evidence>
<keyword evidence="10" id="KW-0482">Metalloprotease</keyword>
<dbReference type="InterPro" id="IPR040230">
    <property type="entry name" value="TIKI1/2-like"/>
</dbReference>
<keyword evidence="9" id="KW-1133">Transmembrane helix</keyword>
<evidence type="ECO:0000256" key="10">
    <source>
        <dbReference type="ARBA" id="ARBA00023049"/>
    </source>
</evidence>
<dbReference type="Pfam" id="PF01963">
    <property type="entry name" value="TraB_PrgY_gumN"/>
    <property type="match status" value="1"/>
</dbReference>
<reference evidence="13" key="1">
    <citation type="submission" date="2021-04" db="EMBL/GenBank/DDBJ databases">
        <title>Luteolibacter sp. 32A isolated from the skin of an Anderson's salamander (Ambystoma andersonii).</title>
        <authorList>
            <person name="Spergser J."/>
            <person name="Busse H.-J."/>
        </authorList>
    </citation>
    <scope>NUCLEOTIDE SEQUENCE</scope>
    <source>
        <strain evidence="13">32A</strain>
    </source>
</reference>
<keyword evidence="7" id="KW-0732">Signal</keyword>
<dbReference type="GO" id="GO:0030178">
    <property type="term" value="P:negative regulation of Wnt signaling pathway"/>
    <property type="evidence" value="ECO:0007669"/>
    <property type="project" value="InterPro"/>
</dbReference>
<dbReference type="InterPro" id="IPR002816">
    <property type="entry name" value="TraB/PrgY/GumN_fam"/>
</dbReference>
<dbReference type="EMBL" id="CP073100">
    <property type="protein sequence ID" value="QUE50796.1"/>
    <property type="molecule type" value="Genomic_DNA"/>
</dbReference>
<evidence type="ECO:0000256" key="9">
    <source>
        <dbReference type="ARBA" id="ARBA00022989"/>
    </source>
</evidence>
<evidence type="ECO:0000313" key="14">
    <source>
        <dbReference type="Proteomes" id="UP000676169"/>
    </source>
</evidence>
<gene>
    <name evidence="13" type="ORF">KBB96_18285</name>
</gene>
<dbReference type="GO" id="GO:0046872">
    <property type="term" value="F:metal ion binding"/>
    <property type="evidence" value="ECO:0007669"/>
    <property type="project" value="UniProtKB-KW"/>
</dbReference>
<keyword evidence="11" id="KW-0472">Membrane</keyword>
<keyword evidence="12" id="KW-0325">Glycoprotein</keyword>
<evidence type="ECO:0000256" key="3">
    <source>
        <dbReference type="ARBA" id="ARBA00004479"/>
    </source>
</evidence>
<keyword evidence="4" id="KW-0645">Protease</keyword>
<organism evidence="13 14">
    <name type="scientific">Luteolibacter ambystomatis</name>
    <dbReference type="NCBI Taxonomy" id="2824561"/>
    <lineage>
        <taxon>Bacteria</taxon>
        <taxon>Pseudomonadati</taxon>
        <taxon>Verrucomicrobiota</taxon>
        <taxon>Verrucomicrobiia</taxon>
        <taxon>Verrucomicrobiales</taxon>
        <taxon>Verrucomicrobiaceae</taxon>
        <taxon>Luteolibacter</taxon>
    </lineage>
</organism>
<name>A0A975G8M8_9BACT</name>
<evidence type="ECO:0000256" key="11">
    <source>
        <dbReference type="ARBA" id="ARBA00023136"/>
    </source>
</evidence>
<keyword evidence="5" id="KW-0812">Transmembrane</keyword>
<dbReference type="AlphaFoldDB" id="A0A975G8M8"/>
<dbReference type="Proteomes" id="UP000676169">
    <property type="component" value="Chromosome"/>
</dbReference>
<keyword evidence="14" id="KW-1185">Reference proteome</keyword>
<proteinExistence type="predicted"/>
<keyword evidence="8" id="KW-0378">Hydrolase</keyword>
<evidence type="ECO:0000256" key="6">
    <source>
        <dbReference type="ARBA" id="ARBA00022723"/>
    </source>
</evidence>
<comment type="subcellular location">
    <subcellularLocation>
        <location evidence="3">Membrane</location>
        <topology evidence="3">Single-pass type I membrane protein</topology>
    </subcellularLocation>
</comment>
<evidence type="ECO:0000313" key="13">
    <source>
        <dbReference type="EMBL" id="QUE50796.1"/>
    </source>
</evidence>
<evidence type="ECO:0000256" key="12">
    <source>
        <dbReference type="ARBA" id="ARBA00023180"/>
    </source>
</evidence>
<dbReference type="PANTHER" id="PTHR31120:SF6">
    <property type="entry name" value="METALLOPROTEASE TIKI HOMOLOG"/>
    <property type="match status" value="1"/>
</dbReference>
<evidence type="ECO:0000256" key="5">
    <source>
        <dbReference type="ARBA" id="ARBA00022692"/>
    </source>
</evidence>
<dbReference type="CDD" id="cd14789">
    <property type="entry name" value="Tiki"/>
    <property type="match status" value="1"/>
</dbReference>
<sequence length="309" mass="33746">MNSLLRITWLAITIALPGLARTEEPACPVKPMLWRIDGKDLAKPSFLFGTLHVGNKVVTTFHPATVRAFNCAGIVYTEVPMDPASQVAASAAVLRTDGKTLTEAIGKQLTRQIEEELRAIKPGLDVTPLQPLKTWTAATVIPVLRSQLTGGKALDALVWERATNAGKQTAAIEKPEDQLSIFDELSEGEQVILLSETLRQMEEGRKKGSDPVDVLIAAYISGDDAKLEAEVDRQLSDMEEGEHKELGERLLKRILHDRNITMSETMAGLLAAKPGQSHFFAAGTAHYLGKDSIVELLTAKGYRVTRITE</sequence>
<evidence type="ECO:0000256" key="7">
    <source>
        <dbReference type="ARBA" id="ARBA00022729"/>
    </source>
</evidence>
<dbReference type="KEGG" id="lamb:KBB96_18285"/>
<comment type="cofactor">
    <cofactor evidence="2">
        <name>Co(2+)</name>
        <dbReference type="ChEBI" id="CHEBI:48828"/>
    </cofactor>
</comment>
<evidence type="ECO:0000256" key="2">
    <source>
        <dbReference type="ARBA" id="ARBA00001941"/>
    </source>
</evidence>
<accession>A0A975G8M8</accession>
<dbReference type="GO" id="GO:0004222">
    <property type="term" value="F:metalloendopeptidase activity"/>
    <property type="evidence" value="ECO:0007669"/>
    <property type="project" value="TreeGrafter"/>
</dbReference>
<dbReference type="PANTHER" id="PTHR31120">
    <property type="entry name" value="METALLOPROTEASE TIKI"/>
    <property type="match status" value="1"/>
</dbReference>
<comment type="cofactor">
    <cofactor evidence="1">
        <name>Mn(2+)</name>
        <dbReference type="ChEBI" id="CHEBI:29035"/>
    </cofactor>
</comment>
<dbReference type="GO" id="GO:0006508">
    <property type="term" value="P:proteolysis"/>
    <property type="evidence" value="ECO:0007669"/>
    <property type="project" value="UniProtKB-KW"/>
</dbReference>
<keyword evidence="6" id="KW-0479">Metal-binding</keyword>
<dbReference type="RefSeq" id="WP_211630935.1">
    <property type="nucleotide sequence ID" value="NZ_CP073100.1"/>
</dbReference>
<evidence type="ECO:0000256" key="8">
    <source>
        <dbReference type="ARBA" id="ARBA00022801"/>
    </source>
</evidence>
<protein>
    <submittedName>
        <fullName evidence="13">TraB/GumN family protein</fullName>
    </submittedName>
</protein>